<evidence type="ECO:0000313" key="4">
    <source>
        <dbReference type="Proteomes" id="UP000276829"/>
    </source>
</evidence>
<keyword evidence="2" id="KW-0472">Membrane</keyword>
<reference evidence="3 4" key="1">
    <citation type="submission" date="2018-08" db="EMBL/GenBank/DDBJ databases">
        <title>Recombination of ecologically and evolutionarily significant loci maintains genetic cohesion in the Pseudomonas syringae species complex.</title>
        <authorList>
            <person name="Dillon M."/>
            <person name="Thakur S."/>
            <person name="Almeida R.N.D."/>
            <person name="Weir B.S."/>
            <person name="Guttman D.S."/>
        </authorList>
    </citation>
    <scope>NUCLEOTIDE SEQUENCE [LARGE SCALE GENOMIC DNA]</scope>
    <source>
        <strain evidence="3 4">ICMP 4324</strain>
    </source>
</reference>
<organism evidence="3 4">
    <name type="scientific">Pseudomonas savastanoi pv. glycinea</name>
    <name type="common">Pseudomonas syringae pv. glycinea</name>
    <dbReference type="NCBI Taxonomy" id="318"/>
    <lineage>
        <taxon>Bacteria</taxon>
        <taxon>Pseudomonadati</taxon>
        <taxon>Pseudomonadota</taxon>
        <taxon>Gammaproteobacteria</taxon>
        <taxon>Pseudomonadales</taxon>
        <taxon>Pseudomonadaceae</taxon>
        <taxon>Pseudomonas</taxon>
    </lineage>
</organism>
<dbReference type="AlphaFoldDB" id="A0A3M3G4F5"/>
<keyword evidence="2" id="KW-1133">Transmembrane helix</keyword>
<dbReference type="EMBL" id="RBON01000149">
    <property type="protein sequence ID" value="RMM69113.1"/>
    <property type="molecule type" value="Genomic_DNA"/>
</dbReference>
<comment type="caution">
    <text evidence="3">The sequence shown here is derived from an EMBL/GenBank/DDBJ whole genome shotgun (WGS) entry which is preliminary data.</text>
</comment>
<name>A0A3M3G4F5_PSESG</name>
<accession>A0A3M3G4F5</accession>
<evidence type="ECO:0000256" key="1">
    <source>
        <dbReference type="SAM" id="MobiDB-lite"/>
    </source>
</evidence>
<sequence>MTDSKPLSAETLAALDEASRKLPDDQPQEQTPSPAALEFSKEVFTESLVAVMDPSSDWFSICALDTVVQAHKALATTVSGSQNIEGAKSETQLYATLRMLHCVHYEKMSQDIRTKLPGIVLEYLALCGLDDARGNELCGPAGWDRVKQTYSSFRNKWNEVDPNTNSTETEESASTETIAMLRAQIKVYQKQNLLWILVSICWSVLMLVVIYRYFN</sequence>
<feature type="region of interest" description="Disordered" evidence="1">
    <location>
        <begin position="1"/>
        <end position="34"/>
    </location>
</feature>
<evidence type="ECO:0000313" key="3">
    <source>
        <dbReference type="EMBL" id="RMM69113.1"/>
    </source>
</evidence>
<proteinExistence type="predicted"/>
<evidence type="ECO:0000256" key="2">
    <source>
        <dbReference type="SAM" id="Phobius"/>
    </source>
</evidence>
<dbReference type="Proteomes" id="UP000276829">
    <property type="component" value="Unassembled WGS sequence"/>
</dbReference>
<feature type="transmembrane region" description="Helical" evidence="2">
    <location>
        <begin position="192"/>
        <end position="214"/>
    </location>
</feature>
<keyword evidence="2" id="KW-0812">Transmembrane</keyword>
<gene>
    <name evidence="3" type="ORF">ALQ73_200014</name>
</gene>
<protein>
    <submittedName>
        <fullName evidence="3">Uncharacterized protein</fullName>
    </submittedName>
</protein>
<dbReference type="RefSeq" id="WP_122393597.1">
    <property type="nucleotide sequence ID" value="NZ_RBON01000149.1"/>
</dbReference>